<gene>
    <name evidence="2" type="ORF">MCFN_01440</name>
</gene>
<dbReference type="KEGG" id="mcr:MCFN_01440"/>
<evidence type="ECO:0000313" key="3">
    <source>
        <dbReference type="Proteomes" id="UP000027088"/>
    </source>
</evidence>
<sequence>MSKNKQITLGALSILGSISAVGTTLFVLSQRDEEIANNAIARYIAFSSEFNKNIHNIFSSQKDIEKWKQKDVQIRTKLQDKYLTPLQKYVLLHEIGQEQEEIIFKWINAQILEAKFNPYTIKIIRNLLEEHSTRIQDKDLLQRFKNISLTDTKSSLNKLVNENLQTQLKWISEYKNVLDSTINEQFSLIKLHLLQNNNSLDDNVALLKTLYPTRALRYKWMQNVYQIENDLFNETFRINVIAKNKASIEYALKDAKTQKNKDFNNKYTLYNQEMIETVNLNVVYIGETIAKDSFLGYSLEKNVKDELNKIVSALKPTNTVLVNRGIIDKLIHTINNSTKENNLSKILEYELVKNYLNLSRYYLESSTSLLDSSANISDLENALNDFRNAKKMIEATQLSTNEIVAQFKEFVSAYKNSFTHFKKTFLSIQGEKDYTKILAGSFSDTKSTLIQHVGYYRDLINRLYVSEKILSQTLNNLENLSSSHNSLITSTDLAKFRAMAFDIIQSAKNPNSAIEKINENINAIEALIETRETFSKINYEINAKIINWNSVNPNIKARYLSPNAIQLSTDLLNKISEHTLDSNFDANKIIEEKNNVREQLRVIQKIQLLYLETKTSSDLQPLDKFINLSYNQLDSKNREYIEKYSLDTKKLTNLLNEINVQTHKITSVKFNPITSDQIQAQIDKYIFAVNALERALVHNKNLIGLIKAKEYAQKAFNRTQNSEHQYTLAQKSYLNNLQKLIEQHSNFNTDINLTFDTFLHKNTDSISKKLNDLASIFKYEDFDKLDKKSKHILDNNVLITQKAEIANDAIEELKKARQDIIASHDDPDSFKVEFAKIDKLEKDLIEALEKNNPSSSEIDSLGSEAQNLLNKIIKMRKDGSLLLKLTRAKQKIDQLWPSKQSASEKNSEEERNIRALWEKLYKQAQNPQLTKEDKLKLHAKANALVDLLDKVKELETKFNSYKQKEAEYGKSNDGGPHTPQAIANAQGLKDEVQSVLSSISLNDIPPKRSKIDELIKKVGQADSNLELAYGKDKIEAVIKKLEKLRISENSANDHSINKFNDSIEKLIQYGREKTNTDSVLDANVAQQVMSKELELIEAIAQALKVKKEILADTSISSQESKLDADVIARVIEQNLPSVSTGTTDTPETIENKLKKVQNAVLVTEKKHILRKSIINSLGKILSEEEKEWKLYSDLKTKINDTEREFRNILDSDVNSYSPAEIEAKQAELDTKINELLAQKGQINNRYNEAKNNAEEKRDELAKRVATDKKLDPNAKYNNYEKALTEFENDLADRKNSTPESLKNKIANLTSGYYKDIAVNAYEKYKKFTESSISPILGDSGDKIKKLVSDFKSNAENVLRGNFNDQQANNFTELVQSFARYNETQKDIADFIKELESDIAKGINTDEKNKAIPQLKLLLESQYQPTKPYTIANIAEKQAEIYAKWKQIHEQYALRSENKAKANKLWEYFDNFRKVPENTINTNTKRQQADKLLSEIVPNNGVLNDTVDQEVSDLTKVAFDKVLDSNVKASNLGEIKKISTHLDNVDELKDYVNALALQLGNAVREIEKTQVSASPLIDSYIFKYLNDLVSSSRNQYSNLANLDKTKEQLKSELAQKIKDLGTSKELISKVKQLDKLANDVKGISSSTNYNSLNGFSGEFNKEIVSDWVDKLLVDAFYDSKNQNADTYKQKVSEATEKVNKAKLYLEKQKEVANKILEWQKERKNDLNKFNSTKKDEDKMIQAMWDTLKQVSEISPQNIDQIDGKIQSLSQELDKNEKIRAERIKTYEALQRVKSNSKYSELSQFPSLLSLVEAKLKSLEKQIEKADDNPTLQKIQQEANNIATSLQLKLKLAAKIKELYDFSNKTTPLNEDVENYEKAMISELEKASKLLENGLSENNTNNLTDEIDKTILDLDKHKAKIDAFQEWAKIDNEIKNDEIISLENRKILNAKSEEFKKELEKISSSHNADKTKYDEINQKYNNSQAHTADSIPFLLDIARKLTLKINEAKAVLETNKKVDGEDVSSSEVDKAYETLKQLIDSPKSQINGDISEKEKYVKDLENAIDDIVRKKLLSTTELRDQAQGIEAYIQTSDDFKNNKNILGQDFVKKSIDNLTDIPIKPSGKPVEEINNANKLISEAIKSNWIAIKTLYDNQQSLLNELNSKLDSTQDSIKVDDIWTNGTKSSYESINPIKQEVNKFLTTKTILDDKLKTYAEFSDQEQSFVNDYLKDSASILQKGKEALTKLKTEINSDLDEVLNNSTGKAHQFIDSIENSLKQRVNDQGADDIFNLLPGSKIIFNQIKDEYDKLKNSFNVSYASELQFIQEKLSNTKQLIQNIDSFYTTLKEEINSLIEKRAKTDEIMNYIFKPEKVEQLRIEIDKIYNAKKDALQEQNNQINKSGFSDFIQDTFINSSISNIFSKILEFRNGMNDPKITQIFQKLLQDNNRNNHEVKPNILLREFKAELEDIASKLKASDQMEISGNNRFLLMFNKFGHTVLDANSPFNHLYLKTYLIKDKNNSNGWYTDRRQDEEEKNIQLKVRYEYKPNNLNIFSDYKGFVHEEPFEISFKNANKLGLEPKSSGIFYNNNNQYGYAIKQKIGNADDLGWQGSDKNTIINKLITKFKKALGINGNGAVVINHSENKVYDVQKNGGSEKLVEKTVQDNKNFNVKFIFPEFHQYQQATFINSDNSKQLVRLSVENNKIVAKVIVPSNLIVGFLNKDKNLNSVVFDGKVTDDTKAMPSALVNTIKFSFDYDTSTKDIYMYINHYDSYHVVKHMQLFENGYTPIKTYENNRAYAYVWSHNDFARWLAVHTDIWDPNGKNARQVSEVKFKKQESNESYGQEIDNKIIVKNPRTAGKYIFTDYDKDHPQHHLVGVNILPVYSSGIDSFEFIDLKK</sequence>
<proteinExistence type="predicted"/>
<dbReference type="EMBL" id="CP007521">
    <property type="protein sequence ID" value="AIA29432.1"/>
    <property type="molecule type" value="Genomic_DNA"/>
</dbReference>
<feature type="coiled-coil region" evidence="1">
    <location>
        <begin position="1232"/>
        <end position="1296"/>
    </location>
</feature>
<evidence type="ECO:0000256" key="1">
    <source>
        <dbReference type="SAM" id="Coils"/>
    </source>
</evidence>
<dbReference type="eggNOG" id="ENOG5032FWF">
    <property type="taxonomic scope" value="Bacteria"/>
</dbReference>
<feature type="coiled-coil region" evidence="1">
    <location>
        <begin position="937"/>
        <end position="964"/>
    </location>
</feature>
<organism evidence="2 3">
    <name type="scientific">Mycoplasmopsis californica</name>
    <dbReference type="NCBI Taxonomy" id="2113"/>
    <lineage>
        <taxon>Bacteria</taxon>
        <taxon>Bacillati</taxon>
        <taxon>Mycoplasmatota</taxon>
        <taxon>Mycoplasmoidales</taxon>
        <taxon>Metamycoplasmataceae</taxon>
        <taxon>Mycoplasmopsis</taxon>
    </lineage>
</organism>
<reference evidence="2 3" key="1">
    <citation type="journal article" date="2014" name="Genome Announc.">
        <title>Complete Genome Sequence of the Bovine Mastitis Pathogen Mycoplasma californicum Strain ST-6T (ATCC 33461T).</title>
        <authorList>
            <person name="Calcutt M.J."/>
            <person name="Foecking M.F."/>
            <person name="Fox L.K."/>
        </authorList>
    </citation>
    <scope>NUCLEOTIDE SEQUENCE [LARGE SCALE GENOMIC DNA]</scope>
    <source>
        <strain evidence="2 3">ST-6</strain>
    </source>
</reference>
<accession>A0A059XW06</accession>
<protein>
    <submittedName>
        <fullName evidence="2">Uncharacterized protein</fullName>
    </submittedName>
</protein>
<keyword evidence="1" id="KW-0175">Coiled coil</keyword>
<name>A0A059XW06_9BACT</name>
<dbReference type="RefSeq" id="WP_038561486.1">
    <property type="nucleotide sequence ID" value="NZ_CP007521.1"/>
</dbReference>
<keyword evidence="3" id="KW-1185">Reference proteome</keyword>
<dbReference type="Proteomes" id="UP000027088">
    <property type="component" value="Chromosome"/>
</dbReference>
<evidence type="ECO:0000313" key="2">
    <source>
        <dbReference type="EMBL" id="AIA29432.1"/>
    </source>
</evidence>